<dbReference type="EMBL" id="VSRR010018149">
    <property type="protein sequence ID" value="MPC61023.1"/>
    <property type="molecule type" value="Genomic_DNA"/>
</dbReference>
<evidence type="ECO:0000313" key="3">
    <source>
        <dbReference type="Proteomes" id="UP000324222"/>
    </source>
</evidence>
<evidence type="ECO:0000256" key="1">
    <source>
        <dbReference type="SAM" id="MobiDB-lite"/>
    </source>
</evidence>
<name>A0A5B7GTS1_PORTR</name>
<protein>
    <submittedName>
        <fullName evidence="2">Uncharacterized protein</fullName>
    </submittedName>
</protein>
<evidence type="ECO:0000313" key="2">
    <source>
        <dbReference type="EMBL" id="MPC61023.1"/>
    </source>
</evidence>
<proteinExistence type="predicted"/>
<gene>
    <name evidence="2" type="ORF">E2C01_055085</name>
</gene>
<reference evidence="2 3" key="1">
    <citation type="submission" date="2019-05" db="EMBL/GenBank/DDBJ databases">
        <title>Another draft genome of Portunus trituberculatus and its Hox gene families provides insights of decapod evolution.</title>
        <authorList>
            <person name="Jeong J.-H."/>
            <person name="Song I."/>
            <person name="Kim S."/>
            <person name="Choi T."/>
            <person name="Kim D."/>
            <person name="Ryu S."/>
            <person name="Kim W."/>
        </authorList>
    </citation>
    <scope>NUCLEOTIDE SEQUENCE [LARGE SCALE GENOMIC DNA]</scope>
    <source>
        <tissue evidence="2">Muscle</tissue>
    </source>
</reference>
<feature type="region of interest" description="Disordered" evidence="1">
    <location>
        <begin position="46"/>
        <end position="93"/>
    </location>
</feature>
<organism evidence="2 3">
    <name type="scientific">Portunus trituberculatus</name>
    <name type="common">Swimming crab</name>
    <name type="synonym">Neptunus trituberculatus</name>
    <dbReference type="NCBI Taxonomy" id="210409"/>
    <lineage>
        <taxon>Eukaryota</taxon>
        <taxon>Metazoa</taxon>
        <taxon>Ecdysozoa</taxon>
        <taxon>Arthropoda</taxon>
        <taxon>Crustacea</taxon>
        <taxon>Multicrustacea</taxon>
        <taxon>Malacostraca</taxon>
        <taxon>Eumalacostraca</taxon>
        <taxon>Eucarida</taxon>
        <taxon>Decapoda</taxon>
        <taxon>Pleocyemata</taxon>
        <taxon>Brachyura</taxon>
        <taxon>Eubrachyura</taxon>
        <taxon>Portunoidea</taxon>
        <taxon>Portunidae</taxon>
        <taxon>Portuninae</taxon>
        <taxon>Portunus</taxon>
    </lineage>
</organism>
<accession>A0A5B7GTS1</accession>
<dbReference type="Proteomes" id="UP000324222">
    <property type="component" value="Unassembled WGS sequence"/>
</dbReference>
<comment type="caution">
    <text evidence="2">The sequence shown here is derived from an EMBL/GenBank/DDBJ whole genome shotgun (WGS) entry which is preliminary data.</text>
</comment>
<keyword evidence="3" id="KW-1185">Reference proteome</keyword>
<dbReference type="AlphaFoldDB" id="A0A5B7GTS1"/>
<sequence>MQTNHINLRVNQDMRGRDALNWDRSAIPSSELEFKEAAAACLRQRRGKQRQVLNTARNSQRVREVGEAGGRQLAEAEEKNKTSKVGSGYSEMPPARTVRTCGVCRMSGPADALHPTPPLLRHPAQDPQPLTTTLHPPYTSPASGLLPLPCLTLFFPPLKSFLQSLPSFPAPVPLLPFPQFCPLLSSSKSDYARGRPLNTLPFPLPFTSGTARGEEPITGR</sequence>